<organism evidence="2 3">
    <name type="scientific">Streptomyces nigrescens</name>
    <dbReference type="NCBI Taxonomy" id="1920"/>
    <lineage>
        <taxon>Bacteria</taxon>
        <taxon>Bacillati</taxon>
        <taxon>Actinomycetota</taxon>
        <taxon>Actinomycetes</taxon>
        <taxon>Kitasatosporales</taxon>
        <taxon>Streptomycetaceae</taxon>
        <taxon>Streptomyces</taxon>
    </lineage>
</organism>
<sequence length="63" mass="6860">MPRADRRDEPARPGPASVPTAQHPSRSGRVEVVDPVRAAPAPFSGDIRARPARLRLVERLVTP</sequence>
<feature type="region of interest" description="Disordered" evidence="1">
    <location>
        <begin position="1"/>
        <end position="33"/>
    </location>
</feature>
<name>A0ABN6R826_STRNI</name>
<reference evidence="2" key="1">
    <citation type="submission" date="2022-06" db="EMBL/GenBank/DDBJ databases">
        <title>Complete genome sequence of Streptomyces nigrescens HEK616.</title>
        <authorList>
            <person name="Asamizu S."/>
            <person name="Onaka H."/>
        </authorList>
    </citation>
    <scope>NUCLEOTIDE SEQUENCE</scope>
    <source>
        <strain evidence="2">HEK616</strain>
    </source>
</reference>
<proteinExistence type="predicted"/>
<evidence type="ECO:0000313" key="3">
    <source>
        <dbReference type="Proteomes" id="UP001059597"/>
    </source>
</evidence>
<evidence type="ECO:0000256" key="1">
    <source>
        <dbReference type="SAM" id="MobiDB-lite"/>
    </source>
</evidence>
<protein>
    <submittedName>
        <fullName evidence="2">Uncharacterized protein</fullName>
    </submittedName>
</protein>
<feature type="compositionally biased region" description="Basic and acidic residues" evidence="1">
    <location>
        <begin position="1"/>
        <end position="11"/>
    </location>
</feature>
<evidence type="ECO:0000313" key="2">
    <source>
        <dbReference type="EMBL" id="BDM73740.1"/>
    </source>
</evidence>
<gene>
    <name evidence="2" type="ORF">HEK616_72270</name>
</gene>
<accession>A0ABN6R826</accession>
<dbReference type="Proteomes" id="UP001059597">
    <property type="component" value="Chromosome"/>
</dbReference>
<dbReference type="EMBL" id="AP026073">
    <property type="protein sequence ID" value="BDM73740.1"/>
    <property type="molecule type" value="Genomic_DNA"/>
</dbReference>
<keyword evidence="3" id="KW-1185">Reference proteome</keyword>